<evidence type="ECO:0000259" key="8">
    <source>
        <dbReference type="Pfam" id="PF20684"/>
    </source>
</evidence>
<feature type="transmembrane region" description="Helical" evidence="7">
    <location>
        <begin position="206"/>
        <end position="231"/>
    </location>
</feature>
<comment type="subcellular location">
    <subcellularLocation>
        <location evidence="1">Membrane</location>
        <topology evidence="1">Multi-pass membrane protein</topology>
    </subcellularLocation>
</comment>
<protein>
    <recommendedName>
        <fullName evidence="8">Rhodopsin domain-containing protein</fullName>
    </recommendedName>
</protein>
<name>A0ABQ9P8G5_9PEZI</name>
<keyword evidence="4 7" id="KW-0472">Membrane</keyword>
<evidence type="ECO:0000256" key="6">
    <source>
        <dbReference type="SAM" id="MobiDB-lite"/>
    </source>
</evidence>
<evidence type="ECO:0000256" key="2">
    <source>
        <dbReference type="ARBA" id="ARBA00022692"/>
    </source>
</evidence>
<dbReference type="InterPro" id="IPR049326">
    <property type="entry name" value="Rhodopsin_dom_fungi"/>
</dbReference>
<evidence type="ECO:0000313" key="9">
    <source>
        <dbReference type="EMBL" id="KAK0367804.1"/>
    </source>
</evidence>
<dbReference type="Pfam" id="PF20684">
    <property type="entry name" value="Fung_rhodopsin"/>
    <property type="match status" value="1"/>
</dbReference>
<organism evidence="9 10">
    <name type="scientific">Colletotrichum limetticola</name>
    <dbReference type="NCBI Taxonomy" id="1209924"/>
    <lineage>
        <taxon>Eukaryota</taxon>
        <taxon>Fungi</taxon>
        <taxon>Dikarya</taxon>
        <taxon>Ascomycota</taxon>
        <taxon>Pezizomycotina</taxon>
        <taxon>Sordariomycetes</taxon>
        <taxon>Hypocreomycetidae</taxon>
        <taxon>Glomerellales</taxon>
        <taxon>Glomerellaceae</taxon>
        <taxon>Colletotrichum</taxon>
        <taxon>Colletotrichum acutatum species complex</taxon>
    </lineage>
</organism>
<dbReference type="Proteomes" id="UP001169217">
    <property type="component" value="Unassembled WGS sequence"/>
</dbReference>
<dbReference type="EMBL" id="JARUPT010001078">
    <property type="protein sequence ID" value="KAK0367804.1"/>
    <property type="molecule type" value="Genomic_DNA"/>
</dbReference>
<keyword evidence="3 7" id="KW-1133">Transmembrane helix</keyword>
<evidence type="ECO:0000256" key="5">
    <source>
        <dbReference type="ARBA" id="ARBA00038359"/>
    </source>
</evidence>
<keyword evidence="2 7" id="KW-0812">Transmembrane</keyword>
<evidence type="ECO:0000256" key="4">
    <source>
        <dbReference type="ARBA" id="ARBA00023136"/>
    </source>
</evidence>
<comment type="caution">
    <text evidence="9">The sequence shown here is derived from an EMBL/GenBank/DDBJ whole genome shotgun (WGS) entry which is preliminary data.</text>
</comment>
<comment type="similarity">
    <text evidence="5">Belongs to the SAT4 family.</text>
</comment>
<feature type="transmembrane region" description="Helical" evidence="7">
    <location>
        <begin position="243"/>
        <end position="262"/>
    </location>
</feature>
<dbReference type="InterPro" id="IPR052337">
    <property type="entry name" value="SAT4-like"/>
</dbReference>
<evidence type="ECO:0000256" key="1">
    <source>
        <dbReference type="ARBA" id="ARBA00004141"/>
    </source>
</evidence>
<evidence type="ECO:0000313" key="10">
    <source>
        <dbReference type="Proteomes" id="UP001169217"/>
    </source>
</evidence>
<keyword evidence="10" id="KW-1185">Reference proteome</keyword>
<accession>A0ABQ9P8G5</accession>
<feature type="compositionally biased region" description="Polar residues" evidence="6">
    <location>
        <begin position="314"/>
        <end position="346"/>
    </location>
</feature>
<dbReference type="PANTHER" id="PTHR33048:SF57">
    <property type="entry name" value="INTEGRAL MEMBRANE PROTEIN-RELATED"/>
    <property type="match status" value="1"/>
</dbReference>
<feature type="transmembrane region" description="Helical" evidence="7">
    <location>
        <begin position="20"/>
        <end position="44"/>
    </location>
</feature>
<gene>
    <name evidence="9" type="ORF">CLIM01_14839</name>
</gene>
<reference evidence="9" key="1">
    <citation type="submission" date="2023-04" db="EMBL/GenBank/DDBJ databases">
        <title>Colletotrichum limetticola genome sequence.</title>
        <authorList>
            <person name="Baroncelli R."/>
        </authorList>
    </citation>
    <scope>NUCLEOTIDE SEQUENCE</scope>
    <source>
        <strain evidence="9">KLA-Anderson</strain>
    </source>
</reference>
<feature type="transmembrane region" description="Helical" evidence="7">
    <location>
        <begin position="176"/>
        <end position="194"/>
    </location>
</feature>
<feature type="domain" description="Rhodopsin" evidence="8">
    <location>
        <begin position="137"/>
        <end position="305"/>
    </location>
</feature>
<evidence type="ECO:0000256" key="3">
    <source>
        <dbReference type="ARBA" id="ARBA00022989"/>
    </source>
</evidence>
<sequence>MSEPSFTSANTVAPAATGNLVYLHYVVFGVGYGVSTLLLLLRLYHRNHSHHLRLGDRLIPAHQAFSSVMQILMIGKYNPLVTERRKSANKADVVAISMGTMCFPRASIPDDRFRIYVEVRTMACSDETIMVDKQSQLSYNAAPAFMMSIGCAKASILCLYLETFSVDEWLNKAARITQGVVITITVTITLLLYLSRLSSVSLDAVALFLATAASNIIMDLVLLILPIRPVFRLQTSLGRKLRLTGFFSLGLITTVTSILRLYLLSKIQQSEDLTWDAAPANITSFLEVNFLLICACVPAVRQFFNNLKRDSSTGNQPNFTNRASGTRRSPLESSSQVQLRESQDSNVELGIIGPRSQSSGAGSARADSAWSEPIHEKKVFSASVYI</sequence>
<evidence type="ECO:0000256" key="7">
    <source>
        <dbReference type="SAM" id="Phobius"/>
    </source>
</evidence>
<feature type="compositionally biased region" description="Low complexity" evidence="6">
    <location>
        <begin position="355"/>
        <end position="370"/>
    </location>
</feature>
<feature type="region of interest" description="Disordered" evidence="6">
    <location>
        <begin position="314"/>
        <end position="370"/>
    </location>
</feature>
<dbReference type="PANTHER" id="PTHR33048">
    <property type="entry name" value="PTH11-LIKE INTEGRAL MEMBRANE PROTEIN (AFU_ORTHOLOGUE AFUA_5G11245)"/>
    <property type="match status" value="1"/>
</dbReference>
<proteinExistence type="inferred from homology"/>